<evidence type="ECO:0000313" key="1">
    <source>
        <dbReference type="EMBL" id="GIZ05046.1"/>
    </source>
</evidence>
<name>A0AAV4YGB0_CAEEX</name>
<sequence length="81" mass="8744">MKMEISELGRSSQVYTISKCNFPVRQADWRLIATSPPITVGLAGEASPNKLSAATPLQNKNSAHAWSLSCNPVFQLRLAGS</sequence>
<comment type="caution">
    <text evidence="1">The sequence shown here is derived from an EMBL/GenBank/DDBJ whole genome shotgun (WGS) entry which is preliminary data.</text>
</comment>
<gene>
    <name evidence="1" type="ORF">CEXT_582661</name>
</gene>
<proteinExistence type="predicted"/>
<reference evidence="1 2" key="1">
    <citation type="submission" date="2021-06" db="EMBL/GenBank/DDBJ databases">
        <title>Caerostris extrusa draft genome.</title>
        <authorList>
            <person name="Kono N."/>
            <person name="Arakawa K."/>
        </authorList>
    </citation>
    <scope>NUCLEOTIDE SEQUENCE [LARGE SCALE GENOMIC DNA]</scope>
</reference>
<keyword evidence="2" id="KW-1185">Reference proteome</keyword>
<dbReference type="AlphaFoldDB" id="A0AAV4YGB0"/>
<accession>A0AAV4YGB0</accession>
<evidence type="ECO:0000313" key="2">
    <source>
        <dbReference type="Proteomes" id="UP001054945"/>
    </source>
</evidence>
<dbReference type="EMBL" id="BPLR01019195">
    <property type="protein sequence ID" value="GIZ05046.1"/>
    <property type="molecule type" value="Genomic_DNA"/>
</dbReference>
<protein>
    <submittedName>
        <fullName evidence="1">Uncharacterized protein</fullName>
    </submittedName>
</protein>
<organism evidence="1 2">
    <name type="scientific">Caerostris extrusa</name>
    <name type="common">Bark spider</name>
    <name type="synonym">Caerostris bankana</name>
    <dbReference type="NCBI Taxonomy" id="172846"/>
    <lineage>
        <taxon>Eukaryota</taxon>
        <taxon>Metazoa</taxon>
        <taxon>Ecdysozoa</taxon>
        <taxon>Arthropoda</taxon>
        <taxon>Chelicerata</taxon>
        <taxon>Arachnida</taxon>
        <taxon>Araneae</taxon>
        <taxon>Araneomorphae</taxon>
        <taxon>Entelegynae</taxon>
        <taxon>Araneoidea</taxon>
        <taxon>Araneidae</taxon>
        <taxon>Caerostris</taxon>
    </lineage>
</organism>
<dbReference type="Proteomes" id="UP001054945">
    <property type="component" value="Unassembled WGS sequence"/>
</dbReference>